<keyword evidence="3" id="KW-1185">Reference proteome</keyword>
<dbReference type="EMBL" id="JBHRTR010000019">
    <property type="protein sequence ID" value="MFC3226980.1"/>
    <property type="molecule type" value="Genomic_DNA"/>
</dbReference>
<evidence type="ECO:0000256" key="1">
    <source>
        <dbReference type="SAM" id="SignalP"/>
    </source>
</evidence>
<sequence length="319" mass="33692">MRKTIGIVGVAAAASLFAASAVLADDHIRKIDPSPYGAEDEGGAAAHLLTPDVVKQAAGLIKEGKLYALGIETNHMTPAYPPRGWKTYVVQPGQQAGVVPFPNNGTYNDDIVSGWLGIGSQIDGLGHVGVDNVYYNQNHAKDFADVSGLKKLGVENIPPIATRGILLDIAKQKGKEVLDPGPSITMADYQQALKDTGLEIRKGDVVLFHTGWMNMLEKDPKTFGSAEPGVDPAICEDLAAKGAVAVGADTWGLDAIPPMEGNDVFPCHAILLAQHGVYILENMDTRQLAADGATEFFFTVGAGRISGAVQMIVNPVAIR</sequence>
<dbReference type="PANTHER" id="PTHR34861">
    <property type="match status" value="1"/>
</dbReference>
<accession>A0ABV7KXR6</accession>
<feature type="chain" id="PRO_5047224322" evidence="1">
    <location>
        <begin position="25"/>
        <end position="319"/>
    </location>
</feature>
<evidence type="ECO:0000313" key="2">
    <source>
        <dbReference type="EMBL" id="MFC3226980.1"/>
    </source>
</evidence>
<evidence type="ECO:0000313" key="3">
    <source>
        <dbReference type="Proteomes" id="UP001595528"/>
    </source>
</evidence>
<dbReference type="Gene3D" id="3.50.30.50">
    <property type="entry name" value="Putative cyclase"/>
    <property type="match status" value="1"/>
</dbReference>
<dbReference type="Pfam" id="PF04199">
    <property type="entry name" value="Cyclase"/>
    <property type="match status" value="1"/>
</dbReference>
<feature type="signal peptide" evidence="1">
    <location>
        <begin position="1"/>
        <end position="24"/>
    </location>
</feature>
<dbReference type="SUPFAM" id="SSF102198">
    <property type="entry name" value="Putative cyclase"/>
    <property type="match status" value="1"/>
</dbReference>
<keyword evidence="1" id="KW-0732">Signal</keyword>
<dbReference type="PANTHER" id="PTHR34861:SF10">
    <property type="entry name" value="CYCLASE"/>
    <property type="match status" value="1"/>
</dbReference>
<reference evidence="3" key="1">
    <citation type="journal article" date="2019" name="Int. J. Syst. Evol. Microbiol.">
        <title>The Global Catalogue of Microorganisms (GCM) 10K type strain sequencing project: providing services to taxonomists for standard genome sequencing and annotation.</title>
        <authorList>
            <consortium name="The Broad Institute Genomics Platform"/>
            <consortium name="The Broad Institute Genome Sequencing Center for Infectious Disease"/>
            <person name="Wu L."/>
            <person name="Ma J."/>
        </authorList>
    </citation>
    <scope>NUCLEOTIDE SEQUENCE [LARGE SCALE GENOMIC DNA]</scope>
    <source>
        <strain evidence="3">KCTC 42964</strain>
    </source>
</reference>
<dbReference type="RefSeq" id="WP_379899141.1">
    <property type="nucleotide sequence ID" value="NZ_JBHRTR010000019.1"/>
</dbReference>
<comment type="caution">
    <text evidence="2">The sequence shown here is derived from an EMBL/GenBank/DDBJ whole genome shotgun (WGS) entry which is preliminary data.</text>
</comment>
<protein>
    <submittedName>
        <fullName evidence="2">Cyclase family protein</fullName>
    </submittedName>
</protein>
<organism evidence="2 3">
    <name type="scientific">Marinibaculum pumilum</name>
    <dbReference type="NCBI Taxonomy" id="1766165"/>
    <lineage>
        <taxon>Bacteria</taxon>
        <taxon>Pseudomonadati</taxon>
        <taxon>Pseudomonadota</taxon>
        <taxon>Alphaproteobacteria</taxon>
        <taxon>Rhodospirillales</taxon>
        <taxon>Rhodospirillaceae</taxon>
        <taxon>Marinibaculum</taxon>
    </lineage>
</organism>
<dbReference type="InterPro" id="IPR007325">
    <property type="entry name" value="KFase/CYL"/>
</dbReference>
<gene>
    <name evidence="2" type="ORF">ACFOGJ_07055</name>
</gene>
<name>A0ABV7KXR6_9PROT</name>
<proteinExistence type="predicted"/>
<dbReference type="Proteomes" id="UP001595528">
    <property type="component" value="Unassembled WGS sequence"/>
</dbReference>
<dbReference type="InterPro" id="IPR037175">
    <property type="entry name" value="KFase_sf"/>
</dbReference>